<dbReference type="EMBL" id="BRXE01000071">
    <property type="protein sequence ID" value="GLB85058.1"/>
    <property type="molecule type" value="Genomic_DNA"/>
</dbReference>
<proteinExistence type="predicted"/>
<evidence type="ECO:0000313" key="3">
    <source>
        <dbReference type="Proteomes" id="UP001165663"/>
    </source>
</evidence>
<protein>
    <submittedName>
        <fullName evidence="2">Uncharacterized protein</fullName>
    </submittedName>
</protein>
<sequence>MERFHEMTSKVTTLACAAGMKDPGRVADDATQRPDPEVPEPFHAVVYRMQSPQPARSVTDHMHQRDAPATPAGQLVVGENRRTSRSLALRASRTNRIIDSTAPD</sequence>
<comment type="caution">
    <text evidence="2">The sequence shown here is derived from an EMBL/GenBank/DDBJ whole genome shotgun (WGS) entry which is preliminary data.</text>
</comment>
<feature type="region of interest" description="Disordered" evidence="1">
    <location>
        <begin position="52"/>
        <end position="85"/>
    </location>
</feature>
<name>A0AA37Q085_9MYCO</name>
<organism evidence="2 3">
    <name type="scientific">Mycobacterium kiyosense</name>
    <dbReference type="NCBI Taxonomy" id="2871094"/>
    <lineage>
        <taxon>Bacteria</taxon>
        <taxon>Bacillati</taxon>
        <taxon>Actinomycetota</taxon>
        <taxon>Actinomycetes</taxon>
        <taxon>Mycobacteriales</taxon>
        <taxon>Mycobacteriaceae</taxon>
        <taxon>Mycobacterium</taxon>
    </lineage>
</organism>
<reference evidence="2" key="1">
    <citation type="submission" date="2022-07" db="EMBL/GenBank/DDBJ databases">
        <title>Mycobacterium kiyosense sp. nov., scotochromogenic slow-glowing species isolated from respiratory specimens.</title>
        <authorList>
            <person name="Fukano H."/>
            <person name="Kazumi Y."/>
            <person name="Sakagami N."/>
            <person name="Ato M."/>
            <person name="Mitarai S."/>
            <person name="Hoshino Y."/>
        </authorList>
    </citation>
    <scope>NUCLEOTIDE SEQUENCE</scope>
    <source>
        <strain evidence="2">SRL2020-028</strain>
    </source>
</reference>
<accession>A0AA37Q085</accession>
<dbReference type="AlphaFoldDB" id="A0AA37Q085"/>
<evidence type="ECO:0000256" key="1">
    <source>
        <dbReference type="SAM" id="MobiDB-lite"/>
    </source>
</evidence>
<gene>
    <name evidence="2" type="ORF">SRL2020028_43140</name>
</gene>
<dbReference type="Proteomes" id="UP001165663">
    <property type="component" value="Unassembled WGS sequence"/>
</dbReference>
<evidence type="ECO:0000313" key="2">
    <source>
        <dbReference type="EMBL" id="GLB85058.1"/>
    </source>
</evidence>